<evidence type="ECO:0000256" key="1">
    <source>
        <dbReference type="SAM" id="Phobius"/>
    </source>
</evidence>
<reference evidence="2 3" key="1">
    <citation type="submission" date="2016-04" db="EMBL/GenBank/DDBJ databases">
        <authorList>
            <person name="Evans L.H."/>
            <person name="Alamgir A."/>
            <person name="Owens N."/>
            <person name="Weber N.D."/>
            <person name="Virtaneva K."/>
            <person name="Barbian K."/>
            <person name="Babar A."/>
            <person name="Rosenke K."/>
        </authorList>
    </citation>
    <scope>NUCLEOTIDE SEQUENCE [LARGE SCALE GENOMIC DNA]</scope>
    <source>
        <strain evidence="2 3">LMa1</strain>
    </source>
</reference>
<feature type="transmembrane region" description="Helical" evidence="1">
    <location>
        <begin position="112"/>
        <end position="131"/>
    </location>
</feature>
<dbReference type="AlphaFoldDB" id="A0A1B7LD28"/>
<keyword evidence="1" id="KW-0812">Transmembrane</keyword>
<sequence length="165" mass="19008">MIKADIEPAGKNLVFRGIRGYKIMEELIQHLNEEDKSKLKRFSSGIAIVIVVLSLLGFWTGVDFLRESVYKHYFNPSRHTIVEQDPDTMEIYAWKDAMGNIYTTNDPDVKRFPYGIMCLILIILGVGVQSYNLMVEHYAVMLVVKSRMLDSGPPRQRLLHEMSLE</sequence>
<proteinExistence type="predicted"/>
<evidence type="ECO:0000313" key="2">
    <source>
        <dbReference type="EMBL" id="OAT80822.1"/>
    </source>
</evidence>
<dbReference type="EMBL" id="LYVF01000172">
    <property type="protein sequence ID" value="OAT80822.1"/>
    <property type="molecule type" value="Genomic_DNA"/>
</dbReference>
<protein>
    <submittedName>
        <fullName evidence="2">Uncharacterized protein</fullName>
    </submittedName>
</protein>
<organism evidence="2 3">
    <name type="scientific">Desulfotomaculum copahuensis</name>
    <dbReference type="NCBI Taxonomy" id="1838280"/>
    <lineage>
        <taxon>Bacteria</taxon>
        <taxon>Bacillati</taxon>
        <taxon>Bacillota</taxon>
        <taxon>Clostridia</taxon>
        <taxon>Eubacteriales</taxon>
        <taxon>Desulfotomaculaceae</taxon>
        <taxon>Desulfotomaculum</taxon>
    </lineage>
</organism>
<keyword evidence="1" id="KW-0472">Membrane</keyword>
<comment type="caution">
    <text evidence="2">The sequence shown here is derived from an EMBL/GenBank/DDBJ whole genome shotgun (WGS) entry which is preliminary data.</text>
</comment>
<keyword evidence="1" id="KW-1133">Transmembrane helix</keyword>
<evidence type="ECO:0000313" key="3">
    <source>
        <dbReference type="Proteomes" id="UP000078532"/>
    </source>
</evidence>
<feature type="transmembrane region" description="Helical" evidence="1">
    <location>
        <begin position="42"/>
        <end position="62"/>
    </location>
</feature>
<dbReference type="STRING" id="1838280.A6M21_12590"/>
<name>A0A1B7LD28_9FIRM</name>
<gene>
    <name evidence="2" type="ORF">A6M21_12590</name>
</gene>
<accession>A0A1B7LD28</accession>
<keyword evidence="3" id="KW-1185">Reference proteome</keyword>
<dbReference type="Proteomes" id="UP000078532">
    <property type="component" value="Unassembled WGS sequence"/>
</dbReference>